<keyword evidence="1" id="KW-0472">Membrane</keyword>
<dbReference type="InParanoid" id="A0A1V8T4T2"/>
<sequence length="267" mass="29740">MGGYAISQRGDSENREIVHLWQASFVHSLEQDPASVLPQLLSDDEIADRSKSDFFTKTVVVFQICYFCITLFTRWTKQLPVTPLEVAKIAYTTCSIFTYSLYLYKPQCATIVAMMAHCDTKLPEPLSLVLKGELVSTRTSILQPIGNGDHPPGVAGGLGAELMLLTSALFGAVHLAAWDSTFPSTIERWIWRVAAMITMLALAPAWLWSSLDDTVTRVKSTMLIMPMVVYPLARLVLIVEMFRSLAYLPPDAFIATGPRMCRTLAEW</sequence>
<protein>
    <submittedName>
        <fullName evidence="2">Uncharacterized protein</fullName>
    </submittedName>
</protein>
<dbReference type="PANTHER" id="PTHR35043:SF7">
    <property type="entry name" value="TRANSCRIPTION FACTOR DOMAIN-CONTAINING PROTEIN"/>
    <property type="match status" value="1"/>
</dbReference>
<feature type="transmembrane region" description="Helical" evidence="1">
    <location>
        <begin position="189"/>
        <end position="208"/>
    </location>
</feature>
<dbReference type="STRING" id="1507870.A0A1V8T4T2"/>
<dbReference type="AlphaFoldDB" id="A0A1V8T4T2"/>
<feature type="transmembrane region" description="Helical" evidence="1">
    <location>
        <begin position="154"/>
        <end position="177"/>
    </location>
</feature>
<comment type="caution">
    <text evidence="2">The sequence shown here is derived from an EMBL/GenBank/DDBJ whole genome shotgun (WGS) entry which is preliminary data.</text>
</comment>
<dbReference type="OrthoDB" id="9451547at2759"/>
<dbReference type="PANTHER" id="PTHR35043">
    <property type="entry name" value="TRANSCRIPTION FACTOR DOMAIN-CONTAINING PROTEIN"/>
    <property type="match status" value="1"/>
</dbReference>
<gene>
    <name evidence="2" type="ORF">B0A48_08908</name>
</gene>
<accession>A0A1V8T4T2</accession>
<feature type="transmembrane region" description="Helical" evidence="1">
    <location>
        <begin position="54"/>
        <end position="75"/>
    </location>
</feature>
<evidence type="ECO:0000313" key="3">
    <source>
        <dbReference type="Proteomes" id="UP000192596"/>
    </source>
</evidence>
<name>A0A1V8T4T2_9PEZI</name>
<dbReference type="EMBL" id="NAJO01000017">
    <property type="protein sequence ID" value="OQO06319.1"/>
    <property type="molecule type" value="Genomic_DNA"/>
</dbReference>
<evidence type="ECO:0000313" key="2">
    <source>
        <dbReference type="EMBL" id="OQO06319.1"/>
    </source>
</evidence>
<proteinExistence type="predicted"/>
<organism evidence="2 3">
    <name type="scientific">Cryoendolithus antarcticus</name>
    <dbReference type="NCBI Taxonomy" id="1507870"/>
    <lineage>
        <taxon>Eukaryota</taxon>
        <taxon>Fungi</taxon>
        <taxon>Dikarya</taxon>
        <taxon>Ascomycota</taxon>
        <taxon>Pezizomycotina</taxon>
        <taxon>Dothideomycetes</taxon>
        <taxon>Dothideomycetidae</taxon>
        <taxon>Cladosporiales</taxon>
        <taxon>Cladosporiaceae</taxon>
        <taxon>Cryoendolithus</taxon>
    </lineage>
</organism>
<keyword evidence="3" id="KW-1185">Reference proteome</keyword>
<dbReference type="Proteomes" id="UP000192596">
    <property type="component" value="Unassembled WGS sequence"/>
</dbReference>
<keyword evidence="1" id="KW-0812">Transmembrane</keyword>
<feature type="transmembrane region" description="Helical" evidence="1">
    <location>
        <begin position="220"/>
        <end position="239"/>
    </location>
</feature>
<evidence type="ECO:0000256" key="1">
    <source>
        <dbReference type="SAM" id="Phobius"/>
    </source>
</evidence>
<keyword evidence="1" id="KW-1133">Transmembrane helix</keyword>
<reference evidence="3" key="1">
    <citation type="submission" date="2017-03" db="EMBL/GenBank/DDBJ databases">
        <title>Genomes of endolithic fungi from Antarctica.</title>
        <authorList>
            <person name="Coleine C."/>
            <person name="Masonjones S."/>
            <person name="Stajich J.E."/>
        </authorList>
    </citation>
    <scope>NUCLEOTIDE SEQUENCE [LARGE SCALE GENOMIC DNA]</scope>
    <source>
        <strain evidence="3">CCFEE 5527</strain>
    </source>
</reference>